<keyword evidence="2" id="KW-0853">WD repeat</keyword>
<dbReference type="AlphaFoldDB" id="A0A2S4PSK7"/>
<evidence type="ECO:0000313" key="7">
    <source>
        <dbReference type="EMBL" id="POS85006.1"/>
    </source>
</evidence>
<dbReference type="Gene3D" id="2.130.10.10">
    <property type="entry name" value="YVTN repeat-like/Quinoprotein amine dehydrogenase"/>
    <property type="match status" value="1"/>
</dbReference>
<evidence type="ECO:0000256" key="2">
    <source>
        <dbReference type="ARBA" id="ARBA00022574"/>
    </source>
</evidence>
<dbReference type="OrthoDB" id="1930760at2759"/>
<dbReference type="InterPro" id="IPR001680">
    <property type="entry name" value="WD40_rpt"/>
</dbReference>
<dbReference type="SMART" id="SM00320">
    <property type="entry name" value="WD40"/>
    <property type="match status" value="3"/>
</dbReference>
<comment type="similarity">
    <text evidence="4">Belongs to the DPH7 family.</text>
</comment>
<comment type="caution">
    <text evidence="7">The sequence shown here is derived from an EMBL/GenBank/DDBJ whole genome shotgun (WGS) entry which is preliminary data.</text>
</comment>
<comment type="catalytic activity">
    <reaction evidence="6">
        <text>diphthine methyl ester-[translation elongation factor 2] + H2O = diphthine-[translation elongation factor 2] + methanol + H(+)</text>
        <dbReference type="Rhea" id="RHEA:42656"/>
        <dbReference type="Rhea" id="RHEA-COMP:10172"/>
        <dbReference type="Rhea" id="RHEA-COMP:10173"/>
        <dbReference type="ChEBI" id="CHEBI:15377"/>
        <dbReference type="ChEBI" id="CHEBI:15378"/>
        <dbReference type="ChEBI" id="CHEBI:17790"/>
        <dbReference type="ChEBI" id="CHEBI:79005"/>
        <dbReference type="ChEBI" id="CHEBI:82696"/>
        <dbReference type="EC" id="3.1.1.97"/>
    </reaction>
</comment>
<protein>
    <recommendedName>
        <fullName evidence="5">methylated diphthine methylhydrolase</fullName>
        <ecNumber evidence="5">3.1.1.97</ecNumber>
    </recommendedName>
</protein>
<name>A0A2S4PSK7_9PEZI</name>
<dbReference type="GO" id="GO:0005737">
    <property type="term" value="C:cytoplasm"/>
    <property type="evidence" value="ECO:0007669"/>
    <property type="project" value="TreeGrafter"/>
</dbReference>
<proteinExistence type="inferred from homology"/>
<evidence type="ECO:0000313" key="8">
    <source>
        <dbReference type="Proteomes" id="UP000237438"/>
    </source>
</evidence>
<dbReference type="EC" id="3.1.1.97" evidence="5"/>
<evidence type="ECO:0000256" key="4">
    <source>
        <dbReference type="ARBA" id="ARBA00038092"/>
    </source>
</evidence>
<dbReference type="SUPFAM" id="SSF101908">
    <property type="entry name" value="Putative isomerase YbhE"/>
    <property type="match status" value="1"/>
</dbReference>
<dbReference type="PANTHER" id="PTHR46042">
    <property type="entry name" value="DIPHTHINE METHYLTRANSFERASE"/>
    <property type="match status" value="1"/>
</dbReference>
<evidence type="ECO:0000256" key="3">
    <source>
        <dbReference type="ARBA" id="ARBA00022737"/>
    </source>
</evidence>
<evidence type="ECO:0000256" key="5">
    <source>
        <dbReference type="ARBA" id="ARBA00039131"/>
    </source>
</evidence>
<dbReference type="PANTHER" id="PTHR46042:SF1">
    <property type="entry name" value="DIPHTHINE METHYLTRANSFERASE"/>
    <property type="match status" value="1"/>
</dbReference>
<dbReference type="Proteomes" id="UP000237438">
    <property type="component" value="Unassembled WGS sequence"/>
</dbReference>
<dbReference type="STRING" id="225359.A0A2S4PSK7"/>
<evidence type="ECO:0000256" key="1">
    <source>
        <dbReference type="ARBA" id="ARBA00005156"/>
    </source>
</evidence>
<dbReference type="GO" id="GO:0061685">
    <property type="term" value="F:diphthine methylesterase activity"/>
    <property type="evidence" value="ECO:0007669"/>
    <property type="project" value="UniProtKB-EC"/>
</dbReference>
<dbReference type="InterPro" id="IPR052415">
    <property type="entry name" value="Diphthine_MTase"/>
</dbReference>
<comment type="pathway">
    <text evidence="1">Protein modification; peptidyl-diphthamide biosynthesis.</text>
</comment>
<dbReference type="GO" id="GO:0017183">
    <property type="term" value="P:protein histidyl modification to diphthamide"/>
    <property type="evidence" value="ECO:0007669"/>
    <property type="project" value="TreeGrafter"/>
</dbReference>
<gene>
    <name evidence="7" type="ORF">EPUL_004009</name>
</gene>
<reference evidence="7 8" key="1">
    <citation type="submission" date="2017-10" db="EMBL/GenBank/DDBJ databases">
        <title>Development of genomic resources for the powdery mildew, Erysiphe pulchra.</title>
        <authorList>
            <person name="Wadl P.A."/>
            <person name="Mack B.M."/>
            <person name="Moore G."/>
            <person name="Beltz S.B."/>
        </authorList>
    </citation>
    <scope>NUCLEOTIDE SEQUENCE [LARGE SCALE GENOMIC DNA]</scope>
    <source>
        <strain evidence="7">Cflorida</strain>
    </source>
</reference>
<dbReference type="InterPro" id="IPR015943">
    <property type="entry name" value="WD40/YVTN_repeat-like_dom_sf"/>
</dbReference>
<organism evidence="7 8">
    <name type="scientific">Erysiphe pulchra</name>
    <dbReference type="NCBI Taxonomy" id="225359"/>
    <lineage>
        <taxon>Eukaryota</taxon>
        <taxon>Fungi</taxon>
        <taxon>Dikarya</taxon>
        <taxon>Ascomycota</taxon>
        <taxon>Pezizomycotina</taxon>
        <taxon>Leotiomycetes</taxon>
        <taxon>Erysiphales</taxon>
        <taxon>Erysiphaceae</taxon>
        <taxon>Erysiphe</taxon>
    </lineage>
</organism>
<keyword evidence="8" id="KW-1185">Reference proteome</keyword>
<accession>A0A2S4PSK7</accession>
<evidence type="ECO:0000256" key="6">
    <source>
        <dbReference type="ARBA" id="ARBA00047551"/>
    </source>
</evidence>
<keyword evidence="3" id="KW-0677">Repeat</keyword>
<dbReference type="EMBL" id="PEDP01000764">
    <property type="protein sequence ID" value="POS85006.1"/>
    <property type="molecule type" value="Genomic_DNA"/>
</dbReference>
<sequence length="424" mass="47450">MDRSPKVTILMSQILDLPPSCLEFVPERLEEEAEYFVVGTYYLHNETEIENANANANSHALEPLKQSREGSLILFRLCGRKLTLIDSIPYPSAILDLHFYNDHNTLAVASSTGTISIYHLIKKSEKLNLEHVVTHQVAQKDILVLSIAWYPHDKTPKSSQSSIIFYTLSDGKVLAAHLSPDFKSFTILNNAAPLIIHDDNAWTCTVASNILFSGGDDSMLNKLNFDLQDTGKKKILIERSLTNSENHHVGQACFKGHDAGVTAIIILPLPSTVKGDTFILTGSYDDHVRVFVSSTEPLTRIPGVHKLAELLVGGGVWRLKLIEAYPTKPETDENEWEYIVLASCMLVGARILKIKGSYHGNWSIQIDAEMTTHKSMCYSCDVQPQRSFSQKSEEDLCSEKSSKTWTIASSSFYDKLLVIWQYKS</sequence>